<proteinExistence type="predicted"/>
<evidence type="ECO:0000313" key="2">
    <source>
        <dbReference type="EMBL" id="QDV04918.1"/>
    </source>
</evidence>
<dbReference type="AlphaFoldDB" id="A0A518ELF9"/>
<sequence length="170" mass="18692">MPAHDRTNEERQTRLQERKALRRIERSRLGVACGCIAIATAPLTIFLTRHSIAAIQKTYGVHTRPGGLGGDLSPLLLTYLIGAGLALGGIGLLAPRSWGWWLTAAAAALGPFDLFRIYRSLFATINFDHPDVDRVLRNLGVFTGIPMMFYGAVLALLFVRSVRQTYRIGS</sequence>
<keyword evidence="1" id="KW-1133">Transmembrane helix</keyword>
<feature type="transmembrane region" description="Helical" evidence="1">
    <location>
        <begin position="29"/>
        <end position="52"/>
    </location>
</feature>
<evidence type="ECO:0000313" key="3">
    <source>
        <dbReference type="Proteomes" id="UP000320390"/>
    </source>
</evidence>
<feature type="transmembrane region" description="Helical" evidence="1">
    <location>
        <begin position="100"/>
        <end position="119"/>
    </location>
</feature>
<dbReference type="EMBL" id="CP036434">
    <property type="protein sequence ID" value="QDV04918.1"/>
    <property type="molecule type" value="Genomic_DNA"/>
</dbReference>
<dbReference type="Proteomes" id="UP000320390">
    <property type="component" value="Chromosome"/>
</dbReference>
<reference evidence="2 3" key="1">
    <citation type="submission" date="2019-02" db="EMBL/GenBank/DDBJ databases">
        <title>Deep-cultivation of Planctomycetes and their phenomic and genomic characterization uncovers novel biology.</title>
        <authorList>
            <person name="Wiegand S."/>
            <person name="Jogler M."/>
            <person name="Boedeker C."/>
            <person name="Pinto D."/>
            <person name="Vollmers J."/>
            <person name="Rivas-Marin E."/>
            <person name="Kohn T."/>
            <person name="Peeters S.H."/>
            <person name="Heuer A."/>
            <person name="Rast P."/>
            <person name="Oberbeckmann S."/>
            <person name="Bunk B."/>
            <person name="Jeske O."/>
            <person name="Meyerdierks A."/>
            <person name="Storesund J.E."/>
            <person name="Kallscheuer N."/>
            <person name="Luecker S."/>
            <person name="Lage O.M."/>
            <person name="Pohl T."/>
            <person name="Merkel B.J."/>
            <person name="Hornburger P."/>
            <person name="Mueller R.-W."/>
            <person name="Bruemmer F."/>
            <person name="Labrenz M."/>
            <person name="Spormann A.M."/>
            <person name="Op den Camp H."/>
            <person name="Overmann J."/>
            <person name="Amann R."/>
            <person name="Jetten M.S.M."/>
            <person name="Mascher T."/>
            <person name="Medema M.H."/>
            <person name="Devos D.P."/>
            <person name="Kaster A.-K."/>
            <person name="Ovreas L."/>
            <person name="Rohde M."/>
            <person name="Galperin M.Y."/>
            <person name="Jogler C."/>
        </authorList>
    </citation>
    <scope>NUCLEOTIDE SEQUENCE [LARGE SCALE GENOMIC DNA]</scope>
    <source>
        <strain evidence="2 3">Poly30</strain>
    </source>
</reference>
<evidence type="ECO:0000256" key="1">
    <source>
        <dbReference type="SAM" id="Phobius"/>
    </source>
</evidence>
<dbReference type="RefSeq" id="WP_145194352.1">
    <property type="nucleotide sequence ID" value="NZ_CP036434.1"/>
</dbReference>
<feature type="transmembrane region" description="Helical" evidence="1">
    <location>
        <begin position="139"/>
        <end position="159"/>
    </location>
</feature>
<feature type="transmembrane region" description="Helical" evidence="1">
    <location>
        <begin position="72"/>
        <end position="93"/>
    </location>
</feature>
<keyword evidence="1" id="KW-0812">Transmembrane</keyword>
<gene>
    <name evidence="2" type="ORF">Poly30_04120</name>
</gene>
<accession>A0A518ELF9</accession>
<keyword evidence="1" id="KW-0472">Membrane</keyword>
<organism evidence="2 3">
    <name type="scientific">Saltatorellus ferox</name>
    <dbReference type="NCBI Taxonomy" id="2528018"/>
    <lineage>
        <taxon>Bacteria</taxon>
        <taxon>Pseudomonadati</taxon>
        <taxon>Planctomycetota</taxon>
        <taxon>Planctomycetia</taxon>
        <taxon>Planctomycetia incertae sedis</taxon>
        <taxon>Saltatorellus</taxon>
    </lineage>
</organism>
<keyword evidence="3" id="KW-1185">Reference proteome</keyword>
<protein>
    <submittedName>
        <fullName evidence="2">Uncharacterized protein</fullName>
    </submittedName>
</protein>
<name>A0A518ELF9_9BACT</name>